<sequence>MSTVFRGNHAHVSYCSQGFALGQLSEQKISARMRLLESPIFPQQRQAQGCWCLKRCGTSEFQVMSGSSSYQKEKDKVQRLKLYRHLSSSMLIIDQQGFDMRLQVARVNEHTFCNAYMFSCEHGTSSEDKTASSKSAISELPPFQQDAHTETKTNQGLTALDTYFSKLKGTKVDGSVNLEEDREAADLQSKSERGAATHVSSSSSMAAHLDNEPKLLQGLKSLDAYFNKLPPSVGRSSAEAKDISLQEALDSTTEKREETMSEEEQLLNILKEFEDSFEEGSQTGRTSSFSTKTGQDEKAETSLVWDLRSDSYTVNMFVAMNIAVYLFGLASQQQAFDMGDSSLPFLYGAKVNELILDGEWWRLVTPMFLHSGLLHIGLGSWALLSFGPPVERAYGPLGFCMIYLIGGIFGNLLSFFHTPEGTVGGTGPIYALVGAWVVYLLRNRQVIGKDVASDMIRKVVIMSALNVALGDSLPIDDWTHIGAAFAGALFGALASPVIQLNLHLKELPDSSRDKMESVLLFNESPNPLQLMLAFIVCFGIFFCLYQYGLPNAANELIMLQGDEDLI</sequence>
<gene>
    <name evidence="1" type="ORF">O6H91_06G113900</name>
</gene>
<protein>
    <submittedName>
        <fullName evidence="1">Uncharacterized protein</fullName>
    </submittedName>
</protein>
<comment type="caution">
    <text evidence="1">The sequence shown here is derived from an EMBL/GenBank/DDBJ whole genome shotgun (WGS) entry which is preliminary data.</text>
</comment>
<evidence type="ECO:0000313" key="1">
    <source>
        <dbReference type="EMBL" id="KAJ7553811.1"/>
    </source>
</evidence>
<accession>A0ACC2DHM6</accession>
<proteinExistence type="predicted"/>
<evidence type="ECO:0000313" key="2">
    <source>
        <dbReference type="Proteomes" id="UP001162992"/>
    </source>
</evidence>
<dbReference type="EMBL" id="CM055097">
    <property type="protein sequence ID" value="KAJ7553811.1"/>
    <property type="molecule type" value="Genomic_DNA"/>
</dbReference>
<dbReference type="Proteomes" id="UP001162992">
    <property type="component" value="Chromosome 6"/>
</dbReference>
<name>A0ACC2DHM6_DIPCM</name>
<reference evidence="2" key="1">
    <citation type="journal article" date="2024" name="Proc. Natl. Acad. Sci. U.S.A.">
        <title>Extraordinary preservation of gene collinearity over three hundred million years revealed in homosporous lycophytes.</title>
        <authorList>
            <person name="Li C."/>
            <person name="Wickell D."/>
            <person name="Kuo L.Y."/>
            <person name="Chen X."/>
            <person name="Nie B."/>
            <person name="Liao X."/>
            <person name="Peng D."/>
            <person name="Ji J."/>
            <person name="Jenkins J."/>
            <person name="Williams M."/>
            <person name="Shu S."/>
            <person name="Plott C."/>
            <person name="Barry K."/>
            <person name="Rajasekar S."/>
            <person name="Grimwood J."/>
            <person name="Han X."/>
            <person name="Sun S."/>
            <person name="Hou Z."/>
            <person name="He W."/>
            <person name="Dai G."/>
            <person name="Sun C."/>
            <person name="Schmutz J."/>
            <person name="Leebens-Mack J.H."/>
            <person name="Li F.W."/>
            <person name="Wang L."/>
        </authorList>
    </citation>
    <scope>NUCLEOTIDE SEQUENCE [LARGE SCALE GENOMIC DNA]</scope>
    <source>
        <strain evidence="2">cv. PW_Plant_1</strain>
    </source>
</reference>
<organism evidence="1 2">
    <name type="scientific">Diphasiastrum complanatum</name>
    <name type="common">Issler's clubmoss</name>
    <name type="synonym">Lycopodium complanatum</name>
    <dbReference type="NCBI Taxonomy" id="34168"/>
    <lineage>
        <taxon>Eukaryota</taxon>
        <taxon>Viridiplantae</taxon>
        <taxon>Streptophyta</taxon>
        <taxon>Embryophyta</taxon>
        <taxon>Tracheophyta</taxon>
        <taxon>Lycopodiopsida</taxon>
        <taxon>Lycopodiales</taxon>
        <taxon>Lycopodiaceae</taxon>
        <taxon>Lycopodioideae</taxon>
        <taxon>Diphasiastrum</taxon>
    </lineage>
</organism>
<keyword evidence="2" id="KW-1185">Reference proteome</keyword>